<proteinExistence type="predicted"/>
<reference evidence="2" key="1">
    <citation type="submission" date="2020-05" db="EMBL/GenBank/DDBJ databases">
        <authorList>
            <person name="Chiriac C."/>
            <person name="Salcher M."/>
            <person name="Ghai R."/>
            <person name="Kavagutti S V."/>
        </authorList>
    </citation>
    <scope>NUCLEOTIDE SEQUENCE</scope>
</reference>
<name>A0A6J5QZA1_9CAUD</name>
<sequence>MTRRQPNPTRGRPQVVYPIGHKFKTWTVTEEVYVNGRRAYKLVCVCGCTAVRRPLAKMETPKMCDCRNKFDRNNPMWTAENVAKLREYAALEMNTMEIAEAFGVTPQMITGKAGSLRIKIRRVEPPAKVPLPTWPEGLKFEDATPSKSDGRGPVPKRCEVTSGSSSALSWGQ</sequence>
<accession>A0A6J5QZA1</accession>
<evidence type="ECO:0000313" key="2">
    <source>
        <dbReference type="EMBL" id="CAB4187927.1"/>
    </source>
</evidence>
<feature type="compositionally biased region" description="Basic and acidic residues" evidence="1">
    <location>
        <begin position="138"/>
        <end position="150"/>
    </location>
</feature>
<dbReference type="EMBL" id="LR797114">
    <property type="protein sequence ID" value="CAB4187927.1"/>
    <property type="molecule type" value="Genomic_DNA"/>
</dbReference>
<evidence type="ECO:0000256" key="1">
    <source>
        <dbReference type="SAM" id="MobiDB-lite"/>
    </source>
</evidence>
<organism evidence="2">
    <name type="scientific">uncultured Caudovirales phage</name>
    <dbReference type="NCBI Taxonomy" id="2100421"/>
    <lineage>
        <taxon>Viruses</taxon>
        <taxon>Duplodnaviria</taxon>
        <taxon>Heunggongvirae</taxon>
        <taxon>Uroviricota</taxon>
        <taxon>Caudoviricetes</taxon>
        <taxon>Peduoviridae</taxon>
        <taxon>Maltschvirus</taxon>
        <taxon>Maltschvirus maltsch</taxon>
    </lineage>
</organism>
<gene>
    <name evidence="2" type="ORF">UFOVP1169_28</name>
</gene>
<feature type="region of interest" description="Disordered" evidence="1">
    <location>
        <begin position="131"/>
        <end position="172"/>
    </location>
</feature>
<protein>
    <submittedName>
        <fullName evidence="2">Uncharacterized protein</fullName>
    </submittedName>
</protein>
<feature type="compositionally biased region" description="Polar residues" evidence="1">
    <location>
        <begin position="161"/>
        <end position="172"/>
    </location>
</feature>